<feature type="transmembrane region" description="Helical" evidence="2">
    <location>
        <begin position="40"/>
        <end position="56"/>
    </location>
</feature>
<evidence type="ECO:0000256" key="2">
    <source>
        <dbReference type="SAM" id="Phobius"/>
    </source>
</evidence>
<dbReference type="EMBL" id="BMRP01000014">
    <property type="protein sequence ID" value="GGU71914.1"/>
    <property type="molecule type" value="Genomic_DNA"/>
</dbReference>
<keyword evidence="4" id="KW-1185">Reference proteome</keyword>
<feature type="region of interest" description="Disordered" evidence="1">
    <location>
        <begin position="1"/>
        <end position="28"/>
    </location>
</feature>
<protein>
    <submittedName>
        <fullName evidence="3">Membrane protein</fullName>
    </submittedName>
</protein>
<organism evidence="3 4">
    <name type="scientific">Streptomyces albospinus</name>
    <dbReference type="NCBI Taxonomy" id="285515"/>
    <lineage>
        <taxon>Bacteria</taxon>
        <taxon>Bacillati</taxon>
        <taxon>Actinomycetota</taxon>
        <taxon>Actinomycetes</taxon>
        <taxon>Kitasatosporales</taxon>
        <taxon>Streptomycetaceae</taxon>
        <taxon>Streptomyces</taxon>
    </lineage>
</organism>
<feature type="compositionally biased region" description="Pro residues" evidence="1">
    <location>
        <begin position="12"/>
        <end position="24"/>
    </location>
</feature>
<gene>
    <name evidence="3" type="ORF">GCM10010211_42170</name>
</gene>
<reference evidence="4" key="1">
    <citation type="journal article" date="2019" name="Int. J. Syst. Evol. Microbiol.">
        <title>The Global Catalogue of Microorganisms (GCM) 10K type strain sequencing project: providing services to taxonomists for standard genome sequencing and annotation.</title>
        <authorList>
            <consortium name="The Broad Institute Genomics Platform"/>
            <consortium name="The Broad Institute Genome Sequencing Center for Infectious Disease"/>
            <person name="Wu L."/>
            <person name="Ma J."/>
        </authorList>
    </citation>
    <scope>NUCLEOTIDE SEQUENCE [LARGE SCALE GENOMIC DNA]</scope>
    <source>
        <strain evidence="4">JCM 3399</strain>
    </source>
</reference>
<dbReference type="InterPro" id="IPR021215">
    <property type="entry name" value="DUF2752"/>
</dbReference>
<sequence>MSRHESRGASEPLPPGGPVPPDAPGGPVAVSVRRRTVRQASLALGIGALGAGYLWNTNPHHSGQLLLPCPFRWATGLLCPFCGGTRMAYDLMHGDVPGAFHDNAALLTLGVPAVAYVLVRWLAAGLRGQRHPLRLTARGNAVVMGIAAVWMVARNLIG</sequence>
<keyword evidence="2" id="KW-0472">Membrane</keyword>
<accession>A0ABQ2V8P3</accession>
<evidence type="ECO:0000313" key="4">
    <source>
        <dbReference type="Proteomes" id="UP000654471"/>
    </source>
</evidence>
<dbReference type="Pfam" id="PF10825">
    <property type="entry name" value="DUF2752"/>
    <property type="match status" value="1"/>
</dbReference>
<keyword evidence="2" id="KW-0812">Transmembrane</keyword>
<feature type="transmembrane region" description="Helical" evidence="2">
    <location>
        <begin position="104"/>
        <end position="123"/>
    </location>
</feature>
<dbReference type="RefSeq" id="WP_229852441.1">
    <property type="nucleotide sequence ID" value="NZ_BMRP01000014.1"/>
</dbReference>
<proteinExistence type="predicted"/>
<keyword evidence="2" id="KW-1133">Transmembrane helix</keyword>
<name>A0ABQ2V8P3_9ACTN</name>
<dbReference type="Proteomes" id="UP000654471">
    <property type="component" value="Unassembled WGS sequence"/>
</dbReference>
<comment type="caution">
    <text evidence="3">The sequence shown here is derived from an EMBL/GenBank/DDBJ whole genome shotgun (WGS) entry which is preliminary data.</text>
</comment>
<evidence type="ECO:0000256" key="1">
    <source>
        <dbReference type="SAM" id="MobiDB-lite"/>
    </source>
</evidence>
<feature type="transmembrane region" description="Helical" evidence="2">
    <location>
        <begin position="135"/>
        <end position="153"/>
    </location>
</feature>
<evidence type="ECO:0000313" key="3">
    <source>
        <dbReference type="EMBL" id="GGU71914.1"/>
    </source>
</evidence>